<dbReference type="EMBL" id="MU155138">
    <property type="protein sequence ID" value="KAF9484991.1"/>
    <property type="molecule type" value="Genomic_DNA"/>
</dbReference>
<protein>
    <submittedName>
        <fullName evidence="1">Uncharacterized protein</fullName>
    </submittedName>
</protein>
<accession>A0A9P5ZCM8</accession>
<sequence length="49" mass="6029">KYKTASQVSVTFHYHHHHHHHLRYFESILQVVSIPFYQKQSLKKFLVRP</sequence>
<reference evidence="1" key="1">
    <citation type="submission" date="2020-11" db="EMBL/GenBank/DDBJ databases">
        <authorList>
            <consortium name="DOE Joint Genome Institute"/>
            <person name="Ahrendt S."/>
            <person name="Riley R."/>
            <person name="Andreopoulos W."/>
            <person name="Labutti K."/>
            <person name="Pangilinan J."/>
            <person name="Ruiz-Duenas F.J."/>
            <person name="Barrasa J.M."/>
            <person name="Sanchez-Garcia M."/>
            <person name="Camarero S."/>
            <person name="Miyauchi S."/>
            <person name="Serrano A."/>
            <person name="Linde D."/>
            <person name="Babiker R."/>
            <person name="Drula E."/>
            <person name="Ayuso-Fernandez I."/>
            <person name="Pacheco R."/>
            <person name="Padilla G."/>
            <person name="Ferreira P."/>
            <person name="Barriuso J."/>
            <person name="Kellner H."/>
            <person name="Castanera R."/>
            <person name="Alfaro M."/>
            <person name="Ramirez L."/>
            <person name="Pisabarro A.G."/>
            <person name="Kuo A."/>
            <person name="Tritt A."/>
            <person name="Lipzen A."/>
            <person name="He G."/>
            <person name="Yan M."/>
            <person name="Ng V."/>
            <person name="Cullen D."/>
            <person name="Martin F."/>
            <person name="Rosso M.-N."/>
            <person name="Henrissat B."/>
            <person name="Hibbett D."/>
            <person name="Martinez A.T."/>
            <person name="Grigoriev I.V."/>
        </authorList>
    </citation>
    <scope>NUCLEOTIDE SEQUENCE</scope>
    <source>
        <strain evidence="1">CIRM-BRFM 674</strain>
    </source>
</reference>
<proteinExistence type="predicted"/>
<name>A0A9P5ZCM8_9AGAR</name>
<evidence type="ECO:0000313" key="1">
    <source>
        <dbReference type="EMBL" id="KAF9484991.1"/>
    </source>
</evidence>
<organism evidence="1 2">
    <name type="scientific">Pholiota conissans</name>
    <dbReference type="NCBI Taxonomy" id="109636"/>
    <lineage>
        <taxon>Eukaryota</taxon>
        <taxon>Fungi</taxon>
        <taxon>Dikarya</taxon>
        <taxon>Basidiomycota</taxon>
        <taxon>Agaricomycotina</taxon>
        <taxon>Agaricomycetes</taxon>
        <taxon>Agaricomycetidae</taxon>
        <taxon>Agaricales</taxon>
        <taxon>Agaricineae</taxon>
        <taxon>Strophariaceae</taxon>
        <taxon>Pholiota</taxon>
    </lineage>
</organism>
<gene>
    <name evidence="1" type="ORF">BDN70DRAFT_989053</name>
</gene>
<dbReference type="Proteomes" id="UP000807469">
    <property type="component" value="Unassembled WGS sequence"/>
</dbReference>
<feature type="non-terminal residue" evidence="1">
    <location>
        <position position="1"/>
    </location>
</feature>
<comment type="caution">
    <text evidence="1">The sequence shown here is derived from an EMBL/GenBank/DDBJ whole genome shotgun (WGS) entry which is preliminary data.</text>
</comment>
<dbReference type="AlphaFoldDB" id="A0A9P5ZCM8"/>
<evidence type="ECO:0000313" key="2">
    <source>
        <dbReference type="Proteomes" id="UP000807469"/>
    </source>
</evidence>
<keyword evidence="2" id="KW-1185">Reference proteome</keyword>